<dbReference type="GO" id="GO:0003848">
    <property type="term" value="F:2-amino-4-hydroxy-6-hydroxymethyldihydropteridine diphosphokinase activity"/>
    <property type="evidence" value="ECO:0007669"/>
    <property type="project" value="UniProtKB-EC"/>
</dbReference>
<dbReference type="NCBIfam" id="TIGR01498">
    <property type="entry name" value="folK"/>
    <property type="match status" value="1"/>
</dbReference>
<evidence type="ECO:0000313" key="14">
    <source>
        <dbReference type="EMBL" id="QIB64870.1"/>
    </source>
</evidence>
<evidence type="ECO:0000256" key="9">
    <source>
        <dbReference type="ARBA" id="ARBA00022909"/>
    </source>
</evidence>
<comment type="similarity">
    <text evidence="2">Belongs to the HPPK family.</text>
</comment>
<dbReference type="PANTHER" id="PTHR43071:SF1">
    <property type="entry name" value="2-AMINO-4-HYDROXY-6-HYDROXYMETHYLDIHYDROPTERIDINE PYROPHOSPHOKINASE"/>
    <property type="match status" value="1"/>
</dbReference>
<dbReference type="RefSeq" id="WP_163494119.1">
    <property type="nucleotide sequence ID" value="NZ_CP048711.1"/>
</dbReference>
<accession>A0A6C0TYG3</accession>
<evidence type="ECO:0000259" key="13">
    <source>
        <dbReference type="PROSITE" id="PS00794"/>
    </source>
</evidence>
<evidence type="ECO:0000256" key="7">
    <source>
        <dbReference type="ARBA" id="ARBA00022777"/>
    </source>
</evidence>
<dbReference type="Pfam" id="PF01288">
    <property type="entry name" value="HPPK"/>
    <property type="match status" value="1"/>
</dbReference>
<dbReference type="PROSITE" id="PS00794">
    <property type="entry name" value="HPPK"/>
    <property type="match status" value="1"/>
</dbReference>
<evidence type="ECO:0000256" key="8">
    <source>
        <dbReference type="ARBA" id="ARBA00022840"/>
    </source>
</evidence>
<evidence type="ECO:0000313" key="15">
    <source>
        <dbReference type="Proteomes" id="UP000477680"/>
    </source>
</evidence>
<dbReference type="GO" id="GO:0046656">
    <property type="term" value="P:folic acid biosynthetic process"/>
    <property type="evidence" value="ECO:0007669"/>
    <property type="project" value="UniProtKB-KW"/>
</dbReference>
<dbReference type="EMBL" id="CP048711">
    <property type="protein sequence ID" value="QIB64870.1"/>
    <property type="molecule type" value="Genomic_DNA"/>
</dbReference>
<gene>
    <name evidence="14" type="primary">folK</name>
    <name evidence="14" type="ORF">G3T16_05160</name>
</gene>
<dbReference type="AlphaFoldDB" id="A0A6C0TYG3"/>
<keyword evidence="5 14" id="KW-0808">Transferase</keyword>
<evidence type="ECO:0000256" key="6">
    <source>
        <dbReference type="ARBA" id="ARBA00022741"/>
    </source>
</evidence>
<evidence type="ECO:0000256" key="1">
    <source>
        <dbReference type="ARBA" id="ARBA00005051"/>
    </source>
</evidence>
<reference evidence="14 15" key="1">
    <citation type="submission" date="2020-02" db="EMBL/GenBank/DDBJ databases">
        <title>Genome sequencing for Kineobactrum sp. M2.</title>
        <authorList>
            <person name="Park S.-J."/>
        </authorList>
    </citation>
    <scope>NUCLEOTIDE SEQUENCE [LARGE SCALE GENOMIC DNA]</scope>
    <source>
        <strain evidence="14 15">M2</strain>
    </source>
</reference>
<dbReference type="InterPro" id="IPR000550">
    <property type="entry name" value="Hppk"/>
</dbReference>
<feature type="domain" description="7,8-dihydro-6-hydroxymethylpterin-pyrophosphokinase" evidence="13">
    <location>
        <begin position="88"/>
        <end position="99"/>
    </location>
</feature>
<keyword evidence="8" id="KW-0067">ATP-binding</keyword>
<keyword evidence="7 14" id="KW-0418">Kinase</keyword>
<evidence type="ECO:0000256" key="4">
    <source>
        <dbReference type="ARBA" id="ARBA00016218"/>
    </source>
</evidence>
<proteinExistence type="inferred from homology"/>
<evidence type="ECO:0000256" key="5">
    <source>
        <dbReference type="ARBA" id="ARBA00022679"/>
    </source>
</evidence>
<evidence type="ECO:0000256" key="12">
    <source>
        <dbReference type="ARBA" id="ARBA00033413"/>
    </source>
</evidence>
<comment type="function">
    <text evidence="10">Catalyzes the transfer of pyrophosphate from adenosine triphosphate (ATP) to 6-hydroxymethyl-7,8-dihydropterin, an enzymatic step in folate biosynthesis pathway.</text>
</comment>
<dbReference type="KEGG" id="kim:G3T16_05160"/>
<dbReference type="GO" id="GO:0016301">
    <property type="term" value="F:kinase activity"/>
    <property type="evidence" value="ECO:0007669"/>
    <property type="project" value="UniProtKB-KW"/>
</dbReference>
<sequence>MTRACIGLGSNLQDPAAQLQAAVDALARLPDSTLTAGSALYRSAAVGPGIQPDYLNAVAVLETALTPEALLDALQAIEQARGRRRTLRWGPRTLDLDILLYGDRQIRLPRLQVPHPAMARRHFVLYPLADVCDPRQPLPCGRTLEQLLAECPRQELERSDAELDYHLQHGQEPGP</sequence>
<keyword evidence="15" id="KW-1185">Reference proteome</keyword>
<evidence type="ECO:0000256" key="2">
    <source>
        <dbReference type="ARBA" id="ARBA00005810"/>
    </source>
</evidence>
<dbReference type="Proteomes" id="UP000477680">
    <property type="component" value="Chromosome"/>
</dbReference>
<evidence type="ECO:0000256" key="11">
    <source>
        <dbReference type="ARBA" id="ARBA00029766"/>
    </source>
</evidence>
<dbReference type="GO" id="GO:0005524">
    <property type="term" value="F:ATP binding"/>
    <property type="evidence" value="ECO:0007669"/>
    <property type="project" value="UniProtKB-KW"/>
</dbReference>
<dbReference type="CDD" id="cd00483">
    <property type="entry name" value="HPPK"/>
    <property type="match status" value="1"/>
</dbReference>
<evidence type="ECO:0000256" key="3">
    <source>
        <dbReference type="ARBA" id="ARBA00013253"/>
    </source>
</evidence>
<comment type="pathway">
    <text evidence="1">Cofactor biosynthesis; tetrahydrofolate biosynthesis; 2-amino-4-hydroxy-6-hydroxymethyl-7,8-dihydropteridine diphosphate from 7,8-dihydroneopterin triphosphate: step 4/4.</text>
</comment>
<protein>
    <recommendedName>
        <fullName evidence="4">2-amino-4-hydroxy-6-hydroxymethyldihydropteridine pyrophosphokinase</fullName>
        <ecNumber evidence="3">2.7.6.3</ecNumber>
    </recommendedName>
    <alternativeName>
        <fullName evidence="11">6-hydroxymethyl-7,8-dihydropterin pyrophosphokinase</fullName>
    </alternativeName>
    <alternativeName>
        <fullName evidence="12">7,8-dihydro-6-hydroxymethylpterin-pyrophosphokinase</fullName>
    </alternativeName>
</protein>
<dbReference type="GO" id="GO:0046654">
    <property type="term" value="P:tetrahydrofolate biosynthetic process"/>
    <property type="evidence" value="ECO:0007669"/>
    <property type="project" value="UniProtKB-UniPathway"/>
</dbReference>
<keyword evidence="6" id="KW-0547">Nucleotide-binding</keyword>
<dbReference type="EC" id="2.7.6.3" evidence="3"/>
<dbReference type="InterPro" id="IPR035907">
    <property type="entry name" value="Hppk_sf"/>
</dbReference>
<dbReference type="PANTHER" id="PTHR43071">
    <property type="entry name" value="2-AMINO-4-HYDROXY-6-HYDROXYMETHYLDIHYDROPTERIDINE PYROPHOSPHOKINASE"/>
    <property type="match status" value="1"/>
</dbReference>
<organism evidence="14 15">
    <name type="scientific">Kineobactrum salinum</name>
    <dbReference type="NCBI Taxonomy" id="2708301"/>
    <lineage>
        <taxon>Bacteria</taxon>
        <taxon>Pseudomonadati</taxon>
        <taxon>Pseudomonadota</taxon>
        <taxon>Gammaproteobacteria</taxon>
        <taxon>Cellvibrionales</taxon>
        <taxon>Halieaceae</taxon>
        <taxon>Kineobactrum</taxon>
    </lineage>
</organism>
<dbReference type="SUPFAM" id="SSF55083">
    <property type="entry name" value="6-hydroxymethyl-7,8-dihydropterin pyrophosphokinase, HPPK"/>
    <property type="match status" value="1"/>
</dbReference>
<keyword evidence="9" id="KW-0289">Folate biosynthesis</keyword>
<evidence type="ECO:0000256" key="10">
    <source>
        <dbReference type="ARBA" id="ARBA00029409"/>
    </source>
</evidence>
<dbReference type="Gene3D" id="3.30.70.560">
    <property type="entry name" value="7,8-Dihydro-6-hydroxymethylpterin-pyrophosphokinase HPPK"/>
    <property type="match status" value="1"/>
</dbReference>
<dbReference type="UniPathway" id="UPA00077">
    <property type="reaction ID" value="UER00155"/>
</dbReference>
<name>A0A6C0TYG3_9GAMM</name>